<dbReference type="Pfam" id="PF01636">
    <property type="entry name" value="APH"/>
    <property type="match status" value="1"/>
</dbReference>
<protein>
    <submittedName>
        <fullName evidence="2">Aminoglycoside phosphotransferase family protein</fullName>
    </submittedName>
</protein>
<comment type="caution">
    <text evidence="2">The sequence shown here is derived from an EMBL/GenBank/DDBJ whole genome shotgun (WGS) entry which is preliminary data.</text>
</comment>
<sequence>MTPFTPERACALLRKACLTLELPATGARLLRLSENASFRLGSSPVVVRIGRSPAKTAVAARELAVARRLAEGDVPVVRPLGDATEPTSVEGHPVTLWHWVEPGDRAPGVADLARLLRLLHDQPGPPPALLGAPKPLTLSEQRLDAATDLPPADRTFFRALVADLTAAYAELEYRLPQGVIHGDAHLGNLLGGAGAAVLADLEMAAVGPREWDLVPVALARERFARSEQDHRTFTDAYGYDITAWSGFTVLRTIRELYVTVWLAQNRGHDRAAAAEYALRRDSLRKGHDAARWNAF</sequence>
<keyword evidence="3" id="KW-1185">Reference proteome</keyword>
<feature type="domain" description="Aminoglycoside phosphotransferase" evidence="1">
    <location>
        <begin position="34"/>
        <end position="240"/>
    </location>
</feature>
<dbReference type="InterPro" id="IPR002575">
    <property type="entry name" value="Aminoglycoside_PTrfase"/>
</dbReference>
<dbReference type="EMBL" id="BAAANL010000003">
    <property type="protein sequence ID" value="GAA1860856.1"/>
    <property type="molecule type" value="Genomic_DNA"/>
</dbReference>
<dbReference type="Gene3D" id="3.90.1200.10">
    <property type="match status" value="1"/>
</dbReference>
<organism evidence="2 3">
    <name type="scientific">Myceligenerans crystallogenes</name>
    <dbReference type="NCBI Taxonomy" id="316335"/>
    <lineage>
        <taxon>Bacteria</taxon>
        <taxon>Bacillati</taxon>
        <taxon>Actinomycetota</taxon>
        <taxon>Actinomycetes</taxon>
        <taxon>Micrococcales</taxon>
        <taxon>Promicromonosporaceae</taxon>
        <taxon>Myceligenerans</taxon>
    </lineage>
</organism>
<dbReference type="InterPro" id="IPR011009">
    <property type="entry name" value="Kinase-like_dom_sf"/>
</dbReference>
<evidence type="ECO:0000313" key="3">
    <source>
        <dbReference type="Proteomes" id="UP001501094"/>
    </source>
</evidence>
<proteinExistence type="predicted"/>
<dbReference type="RefSeq" id="WP_344101796.1">
    <property type="nucleotide sequence ID" value="NZ_BAAANL010000003.1"/>
</dbReference>
<accession>A0ABN2NB55</accession>
<evidence type="ECO:0000313" key="2">
    <source>
        <dbReference type="EMBL" id="GAA1860856.1"/>
    </source>
</evidence>
<gene>
    <name evidence="2" type="ORF">GCM10009751_18140</name>
</gene>
<dbReference type="Proteomes" id="UP001501094">
    <property type="component" value="Unassembled WGS sequence"/>
</dbReference>
<evidence type="ECO:0000259" key="1">
    <source>
        <dbReference type="Pfam" id="PF01636"/>
    </source>
</evidence>
<name>A0ABN2NB55_9MICO</name>
<dbReference type="SUPFAM" id="SSF56112">
    <property type="entry name" value="Protein kinase-like (PK-like)"/>
    <property type="match status" value="1"/>
</dbReference>
<reference evidence="2 3" key="1">
    <citation type="journal article" date="2019" name="Int. J. Syst. Evol. Microbiol.">
        <title>The Global Catalogue of Microorganisms (GCM) 10K type strain sequencing project: providing services to taxonomists for standard genome sequencing and annotation.</title>
        <authorList>
            <consortium name="The Broad Institute Genomics Platform"/>
            <consortium name="The Broad Institute Genome Sequencing Center for Infectious Disease"/>
            <person name="Wu L."/>
            <person name="Ma J."/>
        </authorList>
    </citation>
    <scope>NUCLEOTIDE SEQUENCE [LARGE SCALE GENOMIC DNA]</scope>
    <source>
        <strain evidence="2 3">JCM 14326</strain>
    </source>
</reference>